<gene>
    <name evidence="2" type="ORF">PORUE0001_1094</name>
</gene>
<reference evidence="2 3" key="1">
    <citation type="submission" date="2009-04" db="EMBL/GenBank/DDBJ databases">
        <authorList>
            <person name="Sebastian Y."/>
            <person name="Madupu R."/>
            <person name="Durkin A.S."/>
            <person name="Torralba M."/>
            <person name="Methe B."/>
            <person name="Sutton G.G."/>
            <person name="Strausberg R.L."/>
            <person name="Nelson K.E."/>
        </authorList>
    </citation>
    <scope>NUCLEOTIDE SEQUENCE [LARGE SCALE GENOMIC DNA]</scope>
    <source>
        <strain evidence="2 3">60-3</strain>
    </source>
</reference>
<evidence type="ECO:0000259" key="1">
    <source>
        <dbReference type="Pfam" id="PF15495"/>
    </source>
</evidence>
<dbReference type="Pfam" id="PF15495">
    <property type="entry name" value="Fimbrillin_C"/>
    <property type="match status" value="1"/>
</dbReference>
<dbReference type="EMBL" id="ACLR01000180">
    <property type="protein sequence ID" value="EEK16431.1"/>
    <property type="molecule type" value="Genomic_DNA"/>
</dbReference>
<proteinExistence type="predicted"/>
<protein>
    <submittedName>
        <fullName evidence="2">Plethodontid receptivity factor PRF</fullName>
    </submittedName>
</protein>
<sequence length="493" mass="55395">MSVLLLGACRKSPKAPEPTNTEGNLSIQLNCLGVDLRAGDDDPLSAVEKLDLYFFSSESETTKRTMVAHRSFGKAELTTNAPISMSLPATSYYLVAVLNATPAVQNTFGQGGAWSNLYESTYRLKSLYSESEKKVTSVVWSNDQGPIKIEKSAFDKGASPVQVPLTRTVARVRLFGDPKVPQYMSLDLTNGGTFSVGCRAVETLLMRELAPLIGVAENKMEQPGDGSSFASRYAYCPGYKEIANDNQSDYKDLLWTYRHFNESKTNCNLESLKLIPKTVDECDLTQEMYYVSETTVDPHHFTYAFLPSLLVGYKVYPTSLNELSDFKSDEGWVSFNGHYYRGHDFTTYMKAILKRNKSTSETKPVVTIPTGYPQDLQVVCEEYVKTCGDKMLLKATGYQGELYPIDFKGLRYYLRSYNYYYLPIQHAPDQEGYGRYGIIRNNDYRIEIKSISDFGSPVMMNIKLHPEEYAPKQAISSTLTLTPLEEHNSTANL</sequence>
<name>C2MCY4_9PORP</name>
<evidence type="ECO:0000313" key="2">
    <source>
        <dbReference type="EMBL" id="EEK16431.1"/>
    </source>
</evidence>
<dbReference type="Proteomes" id="UP000003303">
    <property type="component" value="Unassembled WGS sequence"/>
</dbReference>
<feature type="domain" description="Minor fimbrium subunit Mfa1 C-terminal" evidence="1">
    <location>
        <begin position="412"/>
        <end position="486"/>
    </location>
</feature>
<dbReference type="InterPro" id="IPR029140">
    <property type="entry name" value="Mfa1_C"/>
</dbReference>
<accession>C2MCY4</accession>
<comment type="caution">
    <text evidence="2">The sequence shown here is derived from an EMBL/GenBank/DDBJ whole genome shotgun (WGS) entry which is preliminary data.</text>
</comment>
<dbReference type="RefSeq" id="WP_007365708.1">
    <property type="nucleotide sequence ID" value="NZ_ACLR01000180.1"/>
</dbReference>
<dbReference type="Gene3D" id="1.10.20.150">
    <property type="match status" value="1"/>
</dbReference>
<keyword evidence="3" id="KW-1185">Reference proteome</keyword>
<dbReference type="Gene3D" id="2.60.40.2580">
    <property type="match status" value="1"/>
</dbReference>
<evidence type="ECO:0000313" key="3">
    <source>
        <dbReference type="Proteomes" id="UP000003303"/>
    </source>
</evidence>
<dbReference type="AlphaFoldDB" id="C2MCY4"/>
<organism evidence="2 3">
    <name type="scientific">Porphyromonas uenonis 60-3</name>
    <dbReference type="NCBI Taxonomy" id="596327"/>
    <lineage>
        <taxon>Bacteria</taxon>
        <taxon>Pseudomonadati</taxon>
        <taxon>Bacteroidota</taxon>
        <taxon>Bacteroidia</taxon>
        <taxon>Bacteroidales</taxon>
        <taxon>Porphyromonadaceae</taxon>
        <taxon>Porphyromonas</taxon>
    </lineage>
</organism>
<dbReference type="Gene3D" id="2.60.40.3690">
    <property type="match status" value="1"/>
</dbReference>